<reference evidence="1 2" key="1">
    <citation type="journal article" date="2019" name="Emerg. Microbes Infect.">
        <title>Comprehensive subspecies identification of 175 nontuberculous mycobacteria species based on 7547 genomic profiles.</title>
        <authorList>
            <person name="Matsumoto Y."/>
            <person name="Kinjo T."/>
            <person name="Motooka D."/>
            <person name="Nabeya D."/>
            <person name="Jung N."/>
            <person name="Uechi K."/>
            <person name="Horii T."/>
            <person name="Iida T."/>
            <person name="Fujita J."/>
            <person name="Nakamura S."/>
        </authorList>
    </citation>
    <scope>NUCLEOTIDE SEQUENCE [LARGE SCALE GENOMIC DNA]</scope>
    <source>
        <strain evidence="1 2">JCM 18538</strain>
    </source>
</reference>
<proteinExistence type="predicted"/>
<dbReference type="InterPro" id="IPR006439">
    <property type="entry name" value="HAD-SF_hydro_IA"/>
</dbReference>
<gene>
    <name evidence="1" type="ORF">MARA_27310</name>
</gene>
<evidence type="ECO:0000313" key="2">
    <source>
        <dbReference type="Proteomes" id="UP000467428"/>
    </source>
</evidence>
<dbReference type="InterPro" id="IPR036412">
    <property type="entry name" value="HAD-like_sf"/>
</dbReference>
<dbReference type="PANTHER" id="PTHR42896:SF2">
    <property type="entry name" value="CBBY-LIKE PROTEIN"/>
    <property type="match status" value="1"/>
</dbReference>
<dbReference type="GO" id="GO:0016787">
    <property type="term" value="F:hydrolase activity"/>
    <property type="evidence" value="ECO:0007669"/>
    <property type="project" value="InterPro"/>
</dbReference>
<dbReference type="InterPro" id="IPR023214">
    <property type="entry name" value="HAD_sf"/>
</dbReference>
<dbReference type="PRINTS" id="PR00413">
    <property type="entry name" value="HADHALOGNASE"/>
</dbReference>
<dbReference type="KEGG" id="marz:MARA_27310"/>
<accession>A0A7I7RXP4</accession>
<dbReference type="AlphaFoldDB" id="A0A7I7RXP4"/>
<dbReference type="SUPFAM" id="SSF56784">
    <property type="entry name" value="HAD-like"/>
    <property type="match status" value="1"/>
</dbReference>
<sequence length="266" mass="28902">MTWDTLMPMSVHCEKRAFWWDSGRPADAAVEALQAVIFDLDGALADIERDGQRAAFNVAFAEHGLDVHWTVEEYGRLVRIGDERRRIAAALRRRGFGRVSSEIAAHVHRTKTDVFEQLVLGGDVTPRAGLEDLVNSLFFAGVPVAVVSRGERAWVGPLVRQLIGDGIAETIVTPDDLRTPVPEPDLHGQALWELGLGPESALAVVGTGRGFRAARAAKVPTLVVATGYAVGGDFADAVEVRTSYDGLLAAGCEHLHRRWQHRSGGR</sequence>
<dbReference type="Gene3D" id="1.10.150.240">
    <property type="entry name" value="Putative phosphatase, domain 2"/>
    <property type="match status" value="1"/>
</dbReference>
<dbReference type="InterPro" id="IPR023198">
    <property type="entry name" value="PGP-like_dom2"/>
</dbReference>
<dbReference type="InterPro" id="IPR041492">
    <property type="entry name" value="HAD_2"/>
</dbReference>
<protein>
    <submittedName>
        <fullName evidence="1">Haloacid dehalogenase</fullName>
    </submittedName>
</protein>
<evidence type="ECO:0000313" key="1">
    <source>
        <dbReference type="EMBL" id="BBY49263.1"/>
    </source>
</evidence>
<keyword evidence="2" id="KW-1185">Reference proteome</keyword>
<dbReference type="Proteomes" id="UP000467428">
    <property type="component" value="Chromosome"/>
</dbReference>
<organism evidence="1 2">
    <name type="scientific">Mycolicibacterium arabiense</name>
    <dbReference type="NCBI Taxonomy" id="1286181"/>
    <lineage>
        <taxon>Bacteria</taxon>
        <taxon>Bacillati</taxon>
        <taxon>Actinomycetota</taxon>
        <taxon>Actinomycetes</taxon>
        <taxon>Mycobacteriales</taxon>
        <taxon>Mycobacteriaceae</taxon>
        <taxon>Mycolicibacterium</taxon>
    </lineage>
</organism>
<dbReference type="PANTHER" id="PTHR42896">
    <property type="entry name" value="XYLULOSE-1,5-BISPHOSPHATE (XUBP) PHOSPHATASE"/>
    <property type="match status" value="1"/>
</dbReference>
<geneLocation type="plasmid" evidence="2">
    <name>pjcm18538 dna</name>
</geneLocation>
<dbReference type="Gene3D" id="3.40.50.1000">
    <property type="entry name" value="HAD superfamily/HAD-like"/>
    <property type="match status" value="1"/>
</dbReference>
<name>A0A7I7RXP4_9MYCO</name>
<dbReference type="EMBL" id="AP022593">
    <property type="protein sequence ID" value="BBY49263.1"/>
    <property type="molecule type" value="Genomic_DNA"/>
</dbReference>
<dbReference type="Pfam" id="PF13419">
    <property type="entry name" value="HAD_2"/>
    <property type="match status" value="1"/>
</dbReference>
<dbReference type="InterPro" id="IPR044999">
    <property type="entry name" value="CbbY-like"/>
</dbReference>